<evidence type="ECO:0000256" key="3">
    <source>
        <dbReference type="SAM" id="MobiDB-lite"/>
    </source>
</evidence>
<evidence type="ECO:0000256" key="2">
    <source>
        <dbReference type="ARBA" id="ARBA00022786"/>
    </source>
</evidence>
<feature type="compositionally biased region" description="Low complexity" evidence="3">
    <location>
        <begin position="831"/>
        <end position="842"/>
    </location>
</feature>
<gene>
    <name evidence="5" type="ORF">AC578_7966</name>
</gene>
<feature type="region of interest" description="Disordered" evidence="3">
    <location>
        <begin position="811"/>
        <end position="851"/>
    </location>
</feature>
<dbReference type="AlphaFoldDB" id="A0A139HPC9"/>
<feature type="domain" description="UBC core" evidence="4">
    <location>
        <begin position="513"/>
        <end position="678"/>
    </location>
</feature>
<dbReference type="EMBL" id="LFZN01000022">
    <property type="protein sequence ID" value="KXT04310.1"/>
    <property type="molecule type" value="Genomic_DNA"/>
</dbReference>
<dbReference type="InterPro" id="IPR000608">
    <property type="entry name" value="UBC"/>
</dbReference>
<dbReference type="SMART" id="SM00212">
    <property type="entry name" value="UBCc"/>
    <property type="match status" value="1"/>
</dbReference>
<reference evidence="5 6" key="1">
    <citation type="submission" date="2015-07" db="EMBL/GenBank/DDBJ databases">
        <title>Comparative genomics of the Sigatoka disease complex on banana suggests a link between parallel evolutionary changes in Pseudocercospora fijiensis and Pseudocercospora eumusae and increased virulence on the banana host.</title>
        <authorList>
            <person name="Chang T.-C."/>
            <person name="Salvucci A."/>
            <person name="Crous P.W."/>
            <person name="Stergiopoulos I."/>
        </authorList>
    </citation>
    <scope>NUCLEOTIDE SEQUENCE [LARGE SCALE GENOMIC DNA]</scope>
    <source>
        <strain evidence="5 6">CBS 114824</strain>
    </source>
</reference>
<dbReference type="InterPro" id="IPR016135">
    <property type="entry name" value="UBQ-conjugating_enzyme/RWD"/>
</dbReference>
<evidence type="ECO:0000313" key="5">
    <source>
        <dbReference type="EMBL" id="KXT04310.1"/>
    </source>
</evidence>
<dbReference type="OrthoDB" id="3643302at2759"/>
<feature type="region of interest" description="Disordered" evidence="3">
    <location>
        <begin position="878"/>
        <end position="902"/>
    </location>
</feature>
<dbReference type="PROSITE" id="PS50127">
    <property type="entry name" value="UBC_2"/>
    <property type="match status" value="1"/>
</dbReference>
<dbReference type="STRING" id="321146.A0A139HPC9"/>
<proteinExistence type="predicted"/>
<keyword evidence="1" id="KW-0808">Transferase</keyword>
<dbReference type="Gene3D" id="3.10.110.10">
    <property type="entry name" value="Ubiquitin Conjugating Enzyme"/>
    <property type="match status" value="1"/>
</dbReference>
<sequence length="921" mass="100987">MSESEDTRRKRRRFLSTATSTPSSSQALIDLTSSPEPDEIFDSDEALARKLQAQFDMENTRPRQAPSSASNAPVGPMTSLKQTAVEDDEALARQLQDEYDNENQERIYQPQIAGTTSSHGVRDQALQADAPSLASPVRRAESPSNSFIQATAEAQLQAKEVQNTVRNLIQPNTKLKCKNCKKNFWKGDIDLSTLSKYVQNHASRLANGSTIPCTSCGASQDHEQARLLLTWTLLCDFDTQSKYNKPDRKRSRKVKSKGNGIGYGGKSRWANYDTFSSDGEDWFNPSYGRPRSLQPPVRDIHQAANERQLDEDDTMTVKVLTSLRSILPSFERESRFDVDPPARELQSLLLCSSILERAADLLRNNDLEDVVSRTELYEALAKFLQDVASHPGTSSLVFGERVIRSPGVSIYKVSQGKSDLSNTDETDTTQPLAVCMRELAAQCSIMLRSNSAGNEDLQLFRTLKNLNDFFVANGGQKKQAVTGMNVVSEVADEAIISSHSLAGKTAVTTSAPGRMKRIMQEIARLEASLPNGIFVRYAESQPHIMQVWKAIIIGPKNTPYENGLFEFDILCDATFPNGPPKVDFRTTGGGRVAFNPNLYPGGKVCLSLLGTWSGEPWDPKQSTLLQVLVSIQAMIFCDNPWQNEPGREDMPDAEEQNKRYNRKLHPHTVQHGMLDWLERRKHTMIQGPPERHGRRRVEETSVIDAEPSIWDEIVKRHFDDNADDIVATVSKWVSDVGPPPTPVRRSHGGFNPAATVFPFGGSPSFLGHPSNNPSMYGAAAYAFASDGHLLGGGNHGSAPGVNPFPYSSSPFNSNAFGAQQRSGSPNGGSRALQPAAPAQLPPYGFANPTPQPPLAHMYPAALAAAGAGIRERVFSGSERERPTLDSAGSNGPTSAGLTGDNLVQKLRDAVQKLKRSSRSLV</sequence>
<dbReference type="Proteomes" id="UP000070133">
    <property type="component" value="Unassembled WGS sequence"/>
</dbReference>
<dbReference type="PANTHER" id="PTHR46116">
    <property type="entry name" value="(E3-INDEPENDENT) E2 UBIQUITIN-CONJUGATING ENZYME"/>
    <property type="match status" value="1"/>
</dbReference>
<feature type="compositionally biased region" description="Low complexity" evidence="3">
    <location>
        <begin position="16"/>
        <end position="25"/>
    </location>
</feature>
<evidence type="ECO:0000313" key="6">
    <source>
        <dbReference type="Proteomes" id="UP000070133"/>
    </source>
</evidence>
<feature type="region of interest" description="Disordered" evidence="3">
    <location>
        <begin position="1"/>
        <end position="77"/>
    </location>
</feature>
<comment type="caution">
    <text evidence="5">The sequence shown here is derived from an EMBL/GenBank/DDBJ whole genome shotgun (WGS) entry which is preliminary data.</text>
</comment>
<protein>
    <recommendedName>
        <fullName evidence="4">UBC core domain-containing protein</fullName>
    </recommendedName>
</protein>
<keyword evidence="2" id="KW-0833">Ubl conjugation pathway</keyword>
<keyword evidence="6" id="KW-1185">Reference proteome</keyword>
<evidence type="ECO:0000259" key="4">
    <source>
        <dbReference type="PROSITE" id="PS50127"/>
    </source>
</evidence>
<name>A0A139HPC9_9PEZI</name>
<organism evidence="5 6">
    <name type="scientific">Pseudocercospora eumusae</name>
    <dbReference type="NCBI Taxonomy" id="321146"/>
    <lineage>
        <taxon>Eukaryota</taxon>
        <taxon>Fungi</taxon>
        <taxon>Dikarya</taxon>
        <taxon>Ascomycota</taxon>
        <taxon>Pezizomycotina</taxon>
        <taxon>Dothideomycetes</taxon>
        <taxon>Dothideomycetidae</taxon>
        <taxon>Mycosphaerellales</taxon>
        <taxon>Mycosphaerellaceae</taxon>
        <taxon>Pseudocercospora</taxon>
    </lineage>
</organism>
<accession>A0A139HPC9</accession>
<feature type="compositionally biased region" description="Acidic residues" evidence="3">
    <location>
        <begin position="36"/>
        <end position="45"/>
    </location>
</feature>
<feature type="compositionally biased region" description="Polar residues" evidence="3">
    <location>
        <begin position="886"/>
        <end position="896"/>
    </location>
</feature>
<evidence type="ECO:0000256" key="1">
    <source>
        <dbReference type="ARBA" id="ARBA00022679"/>
    </source>
</evidence>
<dbReference type="GO" id="GO:0016740">
    <property type="term" value="F:transferase activity"/>
    <property type="evidence" value="ECO:0007669"/>
    <property type="project" value="UniProtKB-KW"/>
</dbReference>
<dbReference type="SUPFAM" id="SSF54495">
    <property type="entry name" value="UBC-like"/>
    <property type="match status" value="1"/>
</dbReference>
<dbReference type="Pfam" id="PF00179">
    <property type="entry name" value="UQ_con"/>
    <property type="match status" value="1"/>
</dbReference>